<dbReference type="EMBL" id="JAAIUW010000013">
    <property type="protein sequence ID" value="KAF7802761.1"/>
    <property type="molecule type" value="Genomic_DNA"/>
</dbReference>
<keyword evidence="3" id="KW-0460">Magnesium</keyword>
<dbReference type="PANTHER" id="PTHR31225:SF0">
    <property type="entry name" value="S-(+)-LINALOOL SYNTHASE, CHLOROPLASTIC"/>
    <property type="match status" value="1"/>
</dbReference>
<dbReference type="Gene3D" id="1.50.10.130">
    <property type="entry name" value="Terpene synthase, N-terminal domain"/>
    <property type="match status" value="1"/>
</dbReference>
<comment type="cofactor">
    <cofactor evidence="1">
        <name>Mg(2+)</name>
        <dbReference type="ChEBI" id="CHEBI:18420"/>
    </cofactor>
</comment>
<dbReference type="PANTHER" id="PTHR31225">
    <property type="entry name" value="OS04G0344100 PROTEIN-RELATED"/>
    <property type="match status" value="1"/>
</dbReference>
<dbReference type="InterPro" id="IPR001906">
    <property type="entry name" value="Terpene_synth_N"/>
</dbReference>
<evidence type="ECO:0000313" key="8">
    <source>
        <dbReference type="Proteomes" id="UP000634136"/>
    </source>
</evidence>
<dbReference type="Pfam" id="PF01397">
    <property type="entry name" value="Terpene_synth"/>
    <property type="match status" value="1"/>
</dbReference>
<keyword evidence="4" id="KW-0456">Lyase</keyword>
<evidence type="ECO:0000313" key="7">
    <source>
        <dbReference type="EMBL" id="KAF7802761.1"/>
    </source>
</evidence>
<dbReference type="AlphaFoldDB" id="A0A834W1U8"/>
<dbReference type="InterPro" id="IPR050148">
    <property type="entry name" value="Terpene_synthase-like"/>
</dbReference>
<name>A0A834W1U8_9FABA</name>
<dbReference type="InterPro" id="IPR036965">
    <property type="entry name" value="Terpene_synth_N_sf"/>
</dbReference>
<dbReference type="GO" id="GO:0010333">
    <property type="term" value="F:terpene synthase activity"/>
    <property type="evidence" value="ECO:0007669"/>
    <property type="project" value="InterPro"/>
</dbReference>
<dbReference type="Pfam" id="PF03936">
    <property type="entry name" value="Terpene_synth_C"/>
    <property type="match status" value="1"/>
</dbReference>
<dbReference type="InterPro" id="IPR044814">
    <property type="entry name" value="Terpene_cyclase_plant_C1"/>
</dbReference>
<comment type="caution">
    <text evidence="7">The sequence shown here is derived from an EMBL/GenBank/DDBJ whole genome shotgun (WGS) entry which is preliminary data.</text>
</comment>
<dbReference type="SFLD" id="SFLDG01019">
    <property type="entry name" value="Terpene_Cyclase_Like_1_C_Termi"/>
    <property type="match status" value="1"/>
</dbReference>
<dbReference type="InterPro" id="IPR034741">
    <property type="entry name" value="Terpene_cyclase-like_1_C"/>
</dbReference>
<evidence type="ECO:0000259" key="6">
    <source>
        <dbReference type="Pfam" id="PF03936"/>
    </source>
</evidence>
<gene>
    <name evidence="7" type="ORF">G2W53_041872</name>
</gene>
<keyword evidence="8" id="KW-1185">Reference proteome</keyword>
<sequence>MPTYSCSEAGEGREHYLWDERESEIPMGGINNKNIINNDATIVQRFPPEKNDFVREIQFPNSLPLTVAKRSVILRSHTNGISILKLNFLRVIHSSEFGRIPETTRHKLTHLGKGVGMIVWGNPVSIIKEDHICSNMAEKLKLYKDVLMNVGENSMKGFYMVDAMQRLNIDHHFQEEIDTFLGNQFAIFGHAGYDHDLHQTALHFRLLRQHGHYVPAEVFGKFMTEKEGRFNRKIGEDIRGVMELYEASQLSIARESILDEAQEFSGKILRERSSHLDIHKAMFVKSTLERPFHKSLAVFTAKSFFGNSQGINNNGWLGALQDVAKMDFNLVQIAHNKEILQISKWWRELGLGNELKYARNQPLKWYIWSLVCLTDPSLSEQRVELTKAISFIYLIDDIFDVYGTLDELTLFTEAVNRWDIKATENLPDYMKICFKALYDVTNEISYNIYRKHGWNPIESLRNTWRSLCKAFLVEAEWFGSGKLPNAEEYLKNGIVSSGVHVVLIHIFFLLGEAITHQKVQKIDKIPRIISSSATILRLWDDLGSAEDEDQEGKDGSYMQCMMMEEQELSMKMAREVVMMKISDAWMSLNQECLFQNTLFPMAFTKASLNLARMDEDQEDKDGSYMQCMMMEEQELSMKMAREVVMMKISDAWKSLKLEEEDKNQEGKDGSYMQCMMMEEQELSMKMAREVVMMKISDAWKSLNQECLFQNTLFPMAFTKASLNLARMVPLMYSYNGNKCLPKLEEEIRYLVYYHVPL</sequence>
<proteinExistence type="predicted"/>
<dbReference type="InterPro" id="IPR008949">
    <property type="entry name" value="Isoprenoid_synthase_dom_sf"/>
</dbReference>
<organism evidence="7 8">
    <name type="scientific">Senna tora</name>
    <dbReference type="NCBI Taxonomy" id="362788"/>
    <lineage>
        <taxon>Eukaryota</taxon>
        <taxon>Viridiplantae</taxon>
        <taxon>Streptophyta</taxon>
        <taxon>Embryophyta</taxon>
        <taxon>Tracheophyta</taxon>
        <taxon>Spermatophyta</taxon>
        <taxon>Magnoliopsida</taxon>
        <taxon>eudicotyledons</taxon>
        <taxon>Gunneridae</taxon>
        <taxon>Pentapetalae</taxon>
        <taxon>rosids</taxon>
        <taxon>fabids</taxon>
        <taxon>Fabales</taxon>
        <taxon>Fabaceae</taxon>
        <taxon>Caesalpinioideae</taxon>
        <taxon>Cassia clade</taxon>
        <taxon>Senna</taxon>
    </lineage>
</organism>
<dbReference type="OrthoDB" id="1921927at2759"/>
<evidence type="ECO:0000256" key="3">
    <source>
        <dbReference type="ARBA" id="ARBA00022842"/>
    </source>
</evidence>
<dbReference type="CDD" id="cd00684">
    <property type="entry name" value="Terpene_cyclase_plant_C1"/>
    <property type="match status" value="1"/>
</dbReference>
<dbReference type="GO" id="GO:0016102">
    <property type="term" value="P:diterpenoid biosynthetic process"/>
    <property type="evidence" value="ECO:0007669"/>
    <property type="project" value="InterPro"/>
</dbReference>
<evidence type="ECO:0000256" key="1">
    <source>
        <dbReference type="ARBA" id="ARBA00001946"/>
    </source>
</evidence>
<dbReference type="Gene3D" id="1.10.600.10">
    <property type="entry name" value="Farnesyl Diphosphate Synthase"/>
    <property type="match status" value="2"/>
</dbReference>
<evidence type="ECO:0000256" key="4">
    <source>
        <dbReference type="ARBA" id="ARBA00023239"/>
    </source>
</evidence>
<dbReference type="InterPro" id="IPR008930">
    <property type="entry name" value="Terpenoid_cyclase/PrenylTrfase"/>
</dbReference>
<dbReference type="SFLD" id="SFLDS00005">
    <property type="entry name" value="Isoprenoid_Synthase_Type_I"/>
    <property type="match status" value="1"/>
</dbReference>
<feature type="domain" description="Terpene synthase metal-binding" evidence="6">
    <location>
        <begin position="348"/>
        <end position="586"/>
    </location>
</feature>
<reference evidence="7" key="1">
    <citation type="submission" date="2020-09" db="EMBL/GenBank/DDBJ databases">
        <title>Genome-Enabled Discovery of Anthraquinone Biosynthesis in Senna tora.</title>
        <authorList>
            <person name="Kang S.-H."/>
            <person name="Pandey R.P."/>
            <person name="Lee C.-M."/>
            <person name="Sim J.-S."/>
            <person name="Jeong J.-T."/>
            <person name="Choi B.-S."/>
            <person name="Jung M."/>
            <person name="Ginzburg D."/>
            <person name="Zhao K."/>
            <person name="Won S.Y."/>
            <person name="Oh T.-J."/>
            <person name="Yu Y."/>
            <person name="Kim N.-H."/>
            <person name="Lee O.R."/>
            <person name="Lee T.-H."/>
            <person name="Bashyal P."/>
            <person name="Kim T.-S."/>
            <person name="Lee W.-H."/>
            <person name="Kawkins C."/>
            <person name="Kim C.-K."/>
            <person name="Kim J.S."/>
            <person name="Ahn B.O."/>
            <person name="Rhee S.Y."/>
            <person name="Sohng J.K."/>
        </authorList>
    </citation>
    <scope>NUCLEOTIDE SEQUENCE</scope>
    <source>
        <tissue evidence="7">Leaf</tissue>
    </source>
</reference>
<accession>A0A834W1U8</accession>
<evidence type="ECO:0000256" key="2">
    <source>
        <dbReference type="ARBA" id="ARBA00022723"/>
    </source>
</evidence>
<feature type="domain" description="Terpene synthase N-terminal" evidence="5">
    <location>
        <begin position="136"/>
        <end position="274"/>
    </location>
</feature>
<dbReference type="SUPFAM" id="SSF48576">
    <property type="entry name" value="Terpenoid synthases"/>
    <property type="match status" value="2"/>
</dbReference>
<dbReference type="SUPFAM" id="SSF48239">
    <property type="entry name" value="Terpenoid cyclases/Protein prenyltransferases"/>
    <property type="match status" value="1"/>
</dbReference>
<protein>
    <submittedName>
        <fullName evidence="7">(3S,6E)-nerolidol synthase 1-like</fullName>
    </submittedName>
</protein>
<dbReference type="GO" id="GO:0000287">
    <property type="term" value="F:magnesium ion binding"/>
    <property type="evidence" value="ECO:0007669"/>
    <property type="project" value="InterPro"/>
</dbReference>
<dbReference type="InterPro" id="IPR005630">
    <property type="entry name" value="Terpene_synthase_metal-bd"/>
</dbReference>
<keyword evidence="2" id="KW-0479">Metal-binding</keyword>
<evidence type="ECO:0000259" key="5">
    <source>
        <dbReference type="Pfam" id="PF01397"/>
    </source>
</evidence>
<dbReference type="Proteomes" id="UP000634136">
    <property type="component" value="Unassembled WGS sequence"/>
</dbReference>